<feature type="signal peptide" evidence="1">
    <location>
        <begin position="1"/>
        <end position="25"/>
    </location>
</feature>
<dbReference type="Proteomes" id="UP001549104">
    <property type="component" value="Unassembled WGS sequence"/>
</dbReference>
<gene>
    <name evidence="2" type="ORF">ABIC55_000520</name>
</gene>
<organism evidence="2 3">
    <name type="scientific">Sporosarcina psychrophila</name>
    <name type="common">Bacillus psychrophilus</name>
    <dbReference type="NCBI Taxonomy" id="1476"/>
    <lineage>
        <taxon>Bacteria</taxon>
        <taxon>Bacillati</taxon>
        <taxon>Bacillota</taxon>
        <taxon>Bacilli</taxon>
        <taxon>Bacillales</taxon>
        <taxon>Caryophanaceae</taxon>
        <taxon>Sporosarcina</taxon>
    </lineage>
</organism>
<name>A0ABV2K2Y8_SPOPS</name>
<evidence type="ECO:0000256" key="1">
    <source>
        <dbReference type="SAM" id="SignalP"/>
    </source>
</evidence>
<accession>A0ABV2K2Y8</accession>
<dbReference type="Gene3D" id="3.40.630.10">
    <property type="entry name" value="Zn peptidases"/>
    <property type="match status" value="1"/>
</dbReference>
<evidence type="ECO:0000313" key="3">
    <source>
        <dbReference type="Proteomes" id="UP001549104"/>
    </source>
</evidence>
<sequence length="912" mass="101826">MKRFLVAFLSIYMAITMALPASTLAAQTVDTVQVSQATQLEVSKSLFSLTEIRDVELEVDFGKKVDLTKLEFQFGGKSLSEWKMWDAKAESYSGDPFIIVKKEPHYVGGTTKIAAELEFGLPFNTDNLSTRSIRVIYKELIGDYELALVDAANDLNASTTVKLNVYDQYLDWEAIKPSIDSIFAESNKLNDRYLEYQSPGKSVEGRDFHLVVLAKDKEAVDKYLNQTLPTALENPEELMKKIKDGTMGDYQVPVWFNNIHPDEVEGIDFQTELLKKFAMESQVKFTSKDKNGDSEEVILDMDKVLDNIIFIFNFSHNPDGRVLNTRANALGFDLNRDNAYQTQVETIQLNQEIAKWTPLTMVEGHGYVNGFLIEPATPPHNPNFEYDLLIKSMTEQAHEMGKAGIGNSNLTSYFLASEGYKDGWDDMGPSYTPIFSMLHGTLGHTVEVPTLSQDSLRAMVGTGFGATNYVLENKDELYLNQLEIFSRGIKGQDNRLVDPLLTNAAGESIGRVRGNNENFFPDYYVLPADARNQKNVLEVYNMVTYLIRNGLTVEQTTKDIMIEATTYPKGTYVVPMKQAKRGLANAMLYKGDDVSDWEAMYDPVVVNFPALRGFDVVEVRFGDEEGFEGHTTKVSAIEVPASEVKKTATRQVLKNTNNDTIKLVNKLLAEGKQVGLVQEEKFGFRKGDFVVNTSDLLSYVEDYTFEANPLPAYNAFEIKWISESKVAGSGSSQLTFSLKELGFKLVDEKNAEVIISDSTLPKDLSGKTFVGIGNSVLKAVKDAKLLEGFDYVTTQGGHEGLVKATVNVNHQLTSGYKADELLYTTRGSWITEVPVDAEVLATVKNTDDFFVSGWWPGHEGAQGQTFAFTQQLEDSTVTLFANDLAFRAHTKYYYRMLANSIYASASEDTTAE</sequence>
<dbReference type="EMBL" id="JBEPME010000001">
    <property type="protein sequence ID" value="MET3655436.1"/>
    <property type="molecule type" value="Genomic_DNA"/>
</dbReference>
<keyword evidence="3" id="KW-1185">Reference proteome</keyword>
<dbReference type="RefSeq" id="WP_354312046.1">
    <property type="nucleotide sequence ID" value="NZ_JBEPME010000001.1"/>
</dbReference>
<feature type="chain" id="PRO_5046043095" evidence="1">
    <location>
        <begin position="26"/>
        <end position="912"/>
    </location>
</feature>
<comment type="caution">
    <text evidence="2">The sequence shown here is derived from an EMBL/GenBank/DDBJ whole genome shotgun (WGS) entry which is preliminary data.</text>
</comment>
<dbReference type="SUPFAM" id="SSF53187">
    <property type="entry name" value="Zn-dependent exopeptidases"/>
    <property type="match status" value="1"/>
</dbReference>
<dbReference type="CDD" id="cd06244">
    <property type="entry name" value="M14-like"/>
    <property type="match status" value="1"/>
</dbReference>
<proteinExistence type="predicted"/>
<protein>
    <submittedName>
        <fullName evidence="2">Murein tripeptide amidase MpaA</fullName>
    </submittedName>
</protein>
<reference evidence="2 3" key="1">
    <citation type="submission" date="2024-06" db="EMBL/GenBank/DDBJ databases">
        <title>Sorghum-associated microbial communities from plants grown in Nebraska, USA.</title>
        <authorList>
            <person name="Schachtman D."/>
        </authorList>
    </citation>
    <scope>NUCLEOTIDE SEQUENCE [LARGE SCALE GENOMIC DNA]</scope>
    <source>
        <strain evidence="2 3">1288</strain>
    </source>
</reference>
<keyword evidence="1" id="KW-0732">Signal</keyword>
<evidence type="ECO:0000313" key="2">
    <source>
        <dbReference type="EMBL" id="MET3655436.1"/>
    </source>
</evidence>